<accession>A0A328C1S2</accession>
<comment type="caution">
    <text evidence="9">The sequence shown here is derived from an EMBL/GenBank/DDBJ whole genome shotgun (WGS) entry which is preliminary data.</text>
</comment>
<keyword evidence="5 6" id="KW-0482">Metalloprotease</keyword>
<keyword evidence="2 6" id="KW-0479">Metal-binding</keyword>
<reference evidence="9 10" key="1">
    <citation type="submission" date="2018-05" db="EMBL/GenBank/DDBJ databases">
        <title>Lujinxingia marina gen. nov. sp. nov., a new facultative anaerobic member of the class Deltaproteobacteria, and proposal of Lujinxingaceae fam. nov.</title>
        <authorList>
            <person name="Li C.-M."/>
        </authorList>
    </citation>
    <scope>NUCLEOTIDE SEQUENCE [LARGE SCALE GENOMIC DNA]</scope>
    <source>
        <strain evidence="9 10">B210</strain>
    </source>
</reference>
<dbReference type="Pfam" id="PF08439">
    <property type="entry name" value="Peptidase_M3_N"/>
    <property type="match status" value="1"/>
</dbReference>
<dbReference type="Gene3D" id="1.20.140.70">
    <property type="entry name" value="Oligopeptidase f, N-terminal domain"/>
    <property type="match status" value="1"/>
</dbReference>
<dbReference type="InterPro" id="IPR045090">
    <property type="entry name" value="Pept_M3A_M3B"/>
</dbReference>
<keyword evidence="1 6" id="KW-0645">Protease</keyword>
<dbReference type="Gene3D" id="1.10.287.830">
    <property type="entry name" value="putative peptidase helix hairpin domain like"/>
    <property type="match status" value="1"/>
</dbReference>
<dbReference type="InterPro" id="IPR001567">
    <property type="entry name" value="Pept_M3A_M3B_dom"/>
</dbReference>
<evidence type="ECO:0000256" key="4">
    <source>
        <dbReference type="ARBA" id="ARBA00022833"/>
    </source>
</evidence>
<dbReference type="GO" id="GO:0006508">
    <property type="term" value="P:proteolysis"/>
    <property type="evidence" value="ECO:0007669"/>
    <property type="project" value="UniProtKB-KW"/>
</dbReference>
<dbReference type="SUPFAM" id="SSF55486">
    <property type="entry name" value="Metalloproteases ('zincins'), catalytic domain"/>
    <property type="match status" value="1"/>
</dbReference>
<dbReference type="AlphaFoldDB" id="A0A328C1S2"/>
<feature type="domain" description="Oligopeptidase F N-terminal" evidence="8">
    <location>
        <begin position="131"/>
        <end position="200"/>
    </location>
</feature>
<proteinExistence type="inferred from homology"/>
<dbReference type="PANTHER" id="PTHR11804">
    <property type="entry name" value="PROTEASE M3 THIMET OLIGOPEPTIDASE-RELATED"/>
    <property type="match status" value="1"/>
</dbReference>
<keyword evidence="10" id="KW-1185">Reference proteome</keyword>
<dbReference type="GO" id="GO:0046872">
    <property type="term" value="F:metal ion binding"/>
    <property type="evidence" value="ECO:0007669"/>
    <property type="project" value="UniProtKB-UniRule"/>
</dbReference>
<keyword evidence="4 6" id="KW-0862">Zinc</keyword>
<sequence>MIDLSFPTYFDDDVEGARPRTRDRAQIDARYKWDLNDIYGDWSAWEADMRTIREEMDRFVELRGQLAQGAEKVLQAYRLQDTIGMISYKLYRYPQLQYDLDQRDNEVQARLQEVQQLFAEYGSRAAWFTPELLEIEQSTMEQWLEEEAELSPYRFPILEAYRAQEHVLDEGGEKILALGSRFRSAPAEIYRSLTTADVSFNTVTLSDGDEVVVSYGEYSNLLHTRRDQDDRRKAFEAMYSIFEAKRNTFASLYNSICQRDWAQAQSRNYSSTAEAALDDDNVPVSVLETLIEAAREGAEPLRRYHRLRKEVLGLKEYHLYDGSIPLLESDEVYTYDGAREVLIESVAPLGERYQELLGEALGGGWIDVYETEGKRSGAYSAGVYGVHPYMLLNYTDTLDDVFTLTHELGHTLHTVLSCEAQPFATSSYTIFVAEVASTTNEALLLDHLLKQTEDPARRAFLLQQAISGIAGTFYSQALFADYELEAHRMAERGEPMTAERLDALYMEKMKAYYGDALTIDELYKVTWARIPHFFNSPYYVYQYATCYASSAKIVAGLLSEDQAERQATQARYLELLSSGGNDHPMNQLQKAGVDLRDADTVRAVTRRMDELVGMLEAELQRLS</sequence>
<dbReference type="Proteomes" id="UP000249169">
    <property type="component" value="Unassembled WGS sequence"/>
</dbReference>
<evidence type="ECO:0000256" key="5">
    <source>
        <dbReference type="ARBA" id="ARBA00023049"/>
    </source>
</evidence>
<protein>
    <recommendedName>
        <fullName evidence="6">Oligopeptidase F</fullName>
        <ecNumber evidence="6">3.4.24.-</ecNumber>
    </recommendedName>
</protein>
<comment type="cofactor">
    <cofactor evidence="6">
        <name>Zn(2+)</name>
        <dbReference type="ChEBI" id="CHEBI:29105"/>
    </cofactor>
    <text evidence="6">Binds 1 zinc ion.</text>
</comment>
<evidence type="ECO:0000256" key="1">
    <source>
        <dbReference type="ARBA" id="ARBA00022670"/>
    </source>
</evidence>
<dbReference type="InterPro" id="IPR004438">
    <property type="entry name" value="Peptidase_M3B"/>
</dbReference>
<dbReference type="InterPro" id="IPR013647">
    <property type="entry name" value="OligopepF_N_dom"/>
</dbReference>
<keyword evidence="3 6" id="KW-0378">Hydrolase</keyword>
<dbReference type="PANTHER" id="PTHR11804:SF84">
    <property type="entry name" value="SACCHAROLYSIN"/>
    <property type="match status" value="1"/>
</dbReference>
<evidence type="ECO:0000313" key="10">
    <source>
        <dbReference type="Proteomes" id="UP000249169"/>
    </source>
</evidence>
<dbReference type="OrthoDB" id="9766487at2"/>
<evidence type="ECO:0000256" key="6">
    <source>
        <dbReference type="RuleBase" id="RU368091"/>
    </source>
</evidence>
<name>A0A328C1S2_9DELT</name>
<dbReference type="EC" id="3.4.24.-" evidence="6"/>
<evidence type="ECO:0000259" key="7">
    <source>
        <dbReference type="Pfam" id="PF01432"/>
    </source>
</evidence>
<dbReference type="RefSeq" id="WP_111731189.1">
    <property type="nucleotide sequence ID" value="NZ_QHKO01000011.1"/>
</dbReference>
<dbReference type="GO" id="GO:0006518">
    <property type="term" value="P:peptide metabolic process"/>
    <property type="evidence" value="ECO:0007669"/>
    <property type="project" value="TreeGrafter"/>
</dbReference>
<evidence type="ECO:0000256" key="2">
    <source>
        <dbReference type="ARBA" id="ARBA00022723"/>
    </source>
</evidence>
<organism evidence="9 10">
    <name type="scientific">Lujinxingia litoralis</name>
    <dbReference type="NCBI Taxonomy" id="2211119"/>
    <lineage>
        <taxon>Bacteria</taxon>
        <taxon>Deltaproteobacteria</taxon>
        <taxon>Bradymonadales</taxon>
        <taxon>Lujinxingiaceae</taxon>
        <taxon>Lujinxingia</taxon>
    </lineage>
</organism>
<dbReference type="EMBL" id="QHKO01000011">
    <property type="protein sequence ID" value="RAL20373.1"/>
    <property type="molecule type" value="Genomic_DNA"/>
</dbReference>
<comment type="function">
    <text evidence="6">Has oligopeptidase activity and degrades a variety of small bioactive peptides.</text>
</comment>
<dbReference type="NCBIfam" id="TIGR00181">
    <property type="entry name" value="pepF"/>
    <property type="match status" value="1"/>
</dbReference>
<feature type="domain" description="Peptidase M3A/M3B catalytic" evidence="7">
    <location>
        <begin position="224"/>
        <end position="601"/>
    </location>
</feature>
<evidence type="ECO:0000256" key="3">
    <source>
        <dbReference type="ARBA" id="ARBA00022801"/>
    </source>
</evidence>
<dbReference type="CDD" id="cd09608">
    <property type="entry name" value="M3B_PepF"/>
    <property type="match status" value="1"/>
</dbReference>
<comment type="similarity">
    <text evidence="6">Belongs to the peptidase M3B family.</text>
</comment>
<dbReference type="Pfam" id="PF01432">
    <property type="entry name" value="Peptidase_M3"/>
    <property type="match status" value="1"/>
</dbReference>
<gene>
    <name evidence="9" type="primary">pepF</name>
    <name evidence="9" type="ORF">DL240_17480</name>
</gene>
<dbReference type="InterPro" id="IPR042088">
    <property type="entry name" value="OligoPept_F_C"/>
</dbReference>
<dbReference type="GO" id="GO:0004222">
    <property type="term" value="F:metalloendopeptidase activity"/>
    <property type="evidence" value="ECO:0007669"/>
    <property type="project" value="UniProtKB-UniRule"/>
</dbReference>
<evidence type="ECO:0000313" key="9">
    <source>
        <dbReference type="EMBL" id="RAL20373.1"/>
    </source>
</evidence>
<evidence type="ECO:0000259" key="8">
    <source>
        <dbReference type="Pfam" id="PF08439"/>
    </source>
</evidence>
<dbReference type="Gene3D" id="1.10.1370.20">
    <property type="entry name" value="Oligoendopeptidase f, C-terminal domain"/>
    <property type="match status" value="1"/>
</dbReference>